<proteinExistence type="predicted"/>
<organism evidence="2">
    <name type="scientific">Strongyloides ratti</name>
    <name type="common">Parasitic roundworm</name>
    <dbReference type="NCBI Taxonomy" id="34506"/>
    <lineage>
        <taxon>Eukaryota</taxon>
        <taxon>Metazoa</taxon>
        <taxon>Ecdysozoa</taxon>
        <taxon>Nematoda</taxon>
        <taxon>Chromadorea</taxon>
        <taxon>Rhabditida</taxon>
        <taxon>Tylenchina</taxon>
        <taxon>Panagrolaimomorpha</taxon>
        <taxon>Strongyloidoidea</taxon>
        <taxon>Strongyloididae</taxon>
        <taxon>Strongyloides</taxon>
    </lineage>
</organism>
<name>A0A090L2H3_STRRB</name>
<protein>
    <submittedName>
        <fullName evidence="2 4">Uncharacterized protein</fullName>
    </submittedName>
</protein>
<keyword evidence="3" id="KW-1185">Reference proteome</keyword>
<dbReference type="GeneID" id="36374657"/>
<dbReference type="EMBL" id="LN609528">
    <property type="protein sequence ID" value="CEF62292.1"/>
    <property type="molecule type" value="Genomic_DNA"/>
</dbReference>
<dbReference type="RefSeq" id="XP_024501494.1">
    <property type="nucleotide sequence ID" value="XM_024647414.1"/>
</dbReference>
<evidence type="ECO:0000313" key="2">
    <source>
        <dbReference type="EMBL" id="CEF62292.1"/>
    </source>
</evidence>
<feature type="compositionally biased region" description="Basic and acidic residues" evidence="1">
    <location>
        <begin position="403"/>
        <end position="412"/>
    </location>
</feature>
<dbReference type="Proteomes" id="UP000035682">
    <property type="component" value="Unplaced"/>
</dbReference>
<evidence type="ECO:0000313" key="3">
    <source>
        <dbReference type="Proteomes" id="UP000035682"/>
    </source>
</evidence>
<evidence type="ECO:0000313" key="5">
    <source>
        <dbReference type="WormBase" id="SRAE_1000056500"/>
    </source>
</evidence>
<dbReference type="CTD" id="36374657"/>
<reference evidence="3" key="2">
    <citation type="submission" date="2014-09" db="EMBL/GenBank/DDBJ databases">
        <authorList>
            <person name="Martin A.A."/>
        </authorList>
    </citation>
    <scope>NUCLEOTIDE SEQUENCE</scope>
    <source>
        <strain evidence="3">ED321</strain>
    </source>
</reference>
<evidence type="ECO:0000256" key="1">
    <source>
        <dbReference type="SAM" id="MobiDB-lite"/>
    </source>
</evidence>
<dbReference type="OrthoDB" id="5867859at2759"/>
<feature type="region of interest" description="Disordered" evidence="1">
    <location>
        <begin position="399"/>
        <end position="426"/>
    </location>
</feature>
<reference evidence="4" key="3">
    <citation type="submission" date="2020-12" db="UniProtKB">
        <authorList>
            <consortium name="WormBaseParasite"/>
        </authorList>
    </citation>
    <scope>IDENTIFICATION</scope>
</reference>
<reference evidence="2" key="1">
    <citation type="submission" date="2014-09" db="EMBL/GenBank/DDBJ databases">
        <authorList>
            <person name="Aslett A.Martin."/>
        </authorList>
    </citation>
    <scope>NUCLEOTIDE SEQUENCE</scope>
    <source>
        <strain evidence="2">ED321 Heterogonic</strain>
    </source>
</reference>
<dbReference type="WormBase" id="SRAE_1000056500">
    <property type="protein sequence ID" value="SRP00708"/>
    <property type="gene ID" value="WBGene00257162"/>
</dbReference>
<gene>
    <name evidence="2 4 5" type="ORF">SRAE_1000056500</name>
</gene>
<accession>A0A090L2H3</accession>
<evidence type="ECO:0000313" key="4">
    <source>
        <dbReference type="WBParaSite" id="SRAE_1000056500.1"/>
    </source>
</evidence>
<dbReference type="AlphaFoldDB" id="A0A090L2H3"/>
<dbReference type="WBParaSite" id="SRAE_1000056500.1">
    <property type="protein sequence ID" value="SRAE_1000056500.1"/>
    <property type="gene ID" value="WBGene00257162"/>
</dbReference>
<sequence>MTKSNYLDLVINCSIKTIKDKLKECKNQESWRHQKYIEKIKKDISEDSRSLSRKIVRHKKRAKSEKNASIKDINNKYPINEVVKPSKRKIDKKRKRKSIEKRIEMANSKKDRNKLIIKKNIVEKLKKASLINNTSDDDCLNEDSFKERKKKRSVKKTKTNNSYRFNRKDIYDLDNENNTFENIEKSEDRKRREKQYNKNRTVCIDGKCQDEEFLEKLRKLDVPIKINEKSTEQKMNIEELVLNHVTNHPISSISSRVKGPYDIETIEDALKRYPNIKPVKNKDLDGKVMSNLKRPFWHQIDPIPLIMGRQDDPTDDNLPINSDMLKSFEQGKLKLEKNIDIRPKIPNPFGPLKNMIKQNDMFNLGQVFGNTMRNIVKFKPKSIKNSFPKVDSMMILRSPPQDQKNKSLEKVKTNTSTVPDDSTAEEELEGNFKKNLKEPENDMFPILPKTKIIYKRTNPCVWKEVPLSKNNF</sequence>